<dbReference type="AlphaFoldDB" id="A0A646KM40"/>
<keyword evidence="3" id="KW-1185">Reference proteome</keyword>
<dbReference type="RefSeq" id="WP_153524835.1">
    <property type="nucleotide sequence ID" value="NZ_JBEPDZ010000032.1"/>
</dbReference>
<gene>
    <name evidence="2" type="ORF">FF041_24745</name>
</gene>
<organism evidence="2 3">
    <name type="scientific">Streptomyces jumonjinensis</name>
    <dbReference type="NCBI Taxonomy" id="1945"/>
    <lineage>
        <taxon>Bacteria</taxon>
        <taxon>Bacillati</taxon>
        <taxon>Actinomycetota</taxon>
        <taxon>Actinomycetes</taxon>
        <taxon>Kitasatosporales</taxon>
        <taxon>Streptomycetaceae</taxon>
        <taxon>Streptomyces</taxon>
    </lineage>
</organism>
<name>A0A646KM40_STRJU</name>
<comment type="caution">
    <text evidence="2">The sequence shown here is derived from an EMBL/GenBank/DDBJ whole genome shotgun (WGS) entry which is preliminary data.</text>
</comment>
<evidence type="ECO:0000256" key="1">
    <source>
        <dbReference type="SAM" id="Phobius"/>
    </source>
</evidence>
<protein>
    <submittedName>
        <fullName evidence="2">ABC transporter permease</fullName>
    </submittedName>
</protein>
<proteinExistence type="predicted"/>
<dbReference type="OrthoDB" id="3579673at2"/>
<feature type="transmembrane region" description="Helical" evidence="1">
    <location>
        <begin position="204"/>
        <end position="224"/>
    </location>
</feature>
<feature type="transmembrane region" description="Helical" evidence="1">
    <location>
        <begin position="299"/>
        <end position="321"/>
    </location>
</feature>
<feature type="transmembrane region" description="Helical" evidence="1">
    <location>
        <begin position="89"/>
        <end position="111"/>
    </location>
</feature>
<feature type="transmembrane region" description="Helical" evidence="1">
    <location>
        <begin position="132"/>
        <end position="158"/>
    </location>
</feature>
<keyword evidence="1" id="KW-0812">Transmembrane</keyword>
<feature type="transmembrane region" description="Helical" evidence="1">
    <location>
        <begin position="34"/>
        <end position="52"/>
    </location>
</feature>
<evidence type="ECO:0000313" key="2">
    <source>
        <dbReference type="EMBL" id="MQT03285.1"/>
    </source>
</evidence>
<reference evidence="2 3" key="1">
    <citation type="submission" date="2019-05" db="EMBL/GenBank/DDBJ databases">
        <title>Comparative genomics and metabolomics analyses of clavulanic acid producing Streptomyces species provides insight into specialized metabolism and evolution of beta-lactam biosynthetic gene clusters.</title>
        <authorList>
            <person name="Moore M.A."/>
            <person name="Cruz-Morales P."/>
            <person name="Barona Gomez F."/>
            <person name="Kapil T."/>
        </authorList>
    </citation>
    <scope>NUCLEOTIDE SEQUENCE [LARGE SCALE GENOMIC DNA]</scope>
    <source>
        <strain evidence="2 3">NRRL 5741</strain>
    </source>
</reference>
<dbReference type="EMBL" id="VCLA01000167">
    <property type="protein sequence ID" value="MQT03285.1"/>
    <property type="molecule type" value="Genomic_DNA"/>
</dbReference>
<dbReference type="Proteomes" id="UP000419138">
    <property type="component" value="Unassembled WGS sequence"/>
</dbReference>
<sequence>MSTLTHAPDRAGSRHKSGPRPRGLVWLMLRQHRVMLLMVTALTVLGALWIVYQRGVALDAVHAAGWPEKPAAELSQRVLTPIQDRIGTMGFALSMLPIVLGVFCGAPLIAADQEQGTAQLVTTQSVPRRRWLAHKLGIGLIVALAPTVVLGFLHLWWWRAVSPFGDRNWLQGSVFDNTGPMLAALTLLTVVAGITIGLLARRVLLAMVVTFVFAVVSQLAWTWVPAMLATPHRASYPLNGDYPSGLTTAVEVDNWVSTASGELFGFGTCIEEKKYEACLADKGIVNRTIEYFSYDQMAVMQWTGAGILTAVSVSLIAFVVVRVGRRPL</sequence>
<feature type="transmembrane region" description="Helical" evidence="1">
    <location>
        <begin position="178"/>
        <end position="199"/>
    </location>
</feature>
<accession>A0A646KM40</accession>
<keyword evidence="1" id="KW-1133">Transmembrane helix</keyword>
<keyword evidence="1" id="KW-0472">Membrane</keyword>
<evidence type="ECO:0000313" key="3">
    <source>
        <dbReference type="Proteomes" id="UP000419138"/>
    </source>
</evidence>